<evidence type="ECO:0000313" key="2">
    <source>
        <dbReference type="Proteomes" id="UP000324748"/>
    </source>
</evidence>
<protein>
    <submittedName>
        <fullName evidence="1">Uncharacterized protein</fullName>
    </submittedName>
</protein>
<name>A0A5B0P1S2_PUCGR</name>
<gene>
    <name evidence="1" type="ORF">PGT21_000484</name>
</gene>
<sequence length="137" mass="15441">MAYCCPTPHPNILQELVHLEACDPVQGLLMYLGYLCTVKTNGNICGYTTYKEKTIHADGKWSKNCQRKLCTALNQASHQLLCVNYRPPSPSIVEGHQAKEVIQGQDDRPTYWIKFGKVLAKMKQGVKVKVRLSLTHP</sequence>
<accession>A0A5B0P1S2</accession>
<proteinExistence type="predicted"/>
<organism evidence="1 2">
    <name type="scientific">Puccinia graminis f. sp. tritici</name>
    <dbReference type="NCBI Taxonomy" id="56615"/>
    <lineage>
        <taxon>Eukaryota</taxon>
        <taxon>Fungi</taxon>
        <taxon>Dikarya</taxon>
        <taxon>Basidiomycota</taxon>
        <taxon>Pucciniomycotina</taxon>
        <taxon>Pucciniomycetes</taxon>
        <taxon>Pucciniales</taxon>
        <taxon>Pucciniaceae</taxon>
        <taxon>Puccinia</taxon>
    </lineage>
</organism>
<dbReference type="EMBL" id="VSWC01000076">
    <property type="protein sequence ID" value="KAA1095537.1"/>
    <property type="molecule type" value="Genomic_DNA"/>
</dbReference>
<evidence type="ECO:0000313" key="1">
    <source>
        <dbReference type="EMBL" id="KAA1095537.1"/>
    </source>
</evidence>
<keyword evidence="2" id="KW-1185">Reference proteome</keyword>
<reference evidence="1 2" key="1">
    <citation type="submission" date="2019-05" db="EMBL/GenBank/DDBJ databases">
        <title>Emergence of the Ug99 lineage of the wheat stem rust pathogen through somatic hybridization.</title>
        <authorList>
            <person name="Li F."/>
            <person name="Upadhyaya N.M."/>
            <person name="Sperschneider J."/>
            <person name="Matny O."/>
            <person name="Nguyen-Phuc H."/>
            <person name="Mago R."/>
            <person name="Raley C."/>
            <person name="Miller M.E."/>
            <person name="Silverstein K.A.T."/>
            <person name="Henningsen E."/>
            <person name="Hirsch C.D."/>
            <person name="Visser B."/>
            <person name="Pretorius Z.A."/>
            <person name="Steffenson B.J."/>
            <person name="Schwessinger B."/>
            <person name="Dodds P.N."/>
            <person name="Figueroa M."/>
        </authorList>
    </citation>
    <scope>NUCLEOTIDE SEQUENCE [LARGE SCALE GENOMIC DNA]</scope>
    <source>
        <strain evidence="1">21-0</strain>
    </source>
</reference>
<dbReference type="Proteomes" id="UP000324748">
    <property type="component" value="Unassembled WGS sequence"/>
</dbReference>
<comment type="caution">
    <text evidence="1">The sequence shown here is derived from an EMBL/GenBank/DDBJ whole genome shotgun (WGS) entry which is preliminary data.</text>
</comment>
<dbReference type="AlphaFoldDB" id="A0A5B0P1S2"/>